<dbReference type="STRING" id="22663.A0A2I0J609"/>
<reference evidence="3 4" key="1">
    <citation type="submission" date="2017-11" db="EMBL/GenBank/DDBJ databases">
        <title>De-novo sequencing of pomegranate (Punica granatum L.) genome.</title>
        <authorList>
            <person name="Akparov Z."/>
            <person name="Amiraslanov A."/>
            <person name="Hajiyeva S."/>
            <person name="Abbasov M."/>
            <person name="Kaur K."/>
            <person name="Hamwieh A."/>
            <person name="Solovyev V."/>
            <person name="Salamov A."/>
            <person name="Braich B."/>
            <person name="Kosarev P."/>
            <person name="Mahmoud A."/>
            <person name="Hajiyev E."/>
            <person name="Babayeva S."/>
            <person name="Izzatullayeva V."/>
            <person name="Mammadov A."/>
            <person name="Mammadov A."/>
            <person name="Sharifova S."/>
            <person name="Ojaghi J."/>
            <person name="Eynullazada K."/>
            <person name="Bayramov B."/>
            <person name="Abdulazimova A."/>
            <person name="Shahmuradov I."/>
        </authorList>
    </citation>
    <scope>NUCLEOTIDE SEQUENCE [LARGE SCALE GENOMIC DNA]</scope>
    <source>
        <strain evidence="4">cv. AG2017</strain>
        <tissue evidence="3">Leaf</tissue>
    </source>
</reference>
<evidence type="ECO:0000256" key="2">
    <source>
        <dbReference type="PROSITE-ProRule" id="PRU00708"/>
    </source>
</evidence>
<keyword evidence="1" id="KW-0677">Repeat</keyword>
<dbReference type="Proteomes" id="UP000233551">
    <property type="component" value="Unassembled WGS sequence"/>
</dbReference>
<dbReference type="InterPro" id="IPR002885">
    <property type="entry name" value="PPR_rpt"/>
</dbReference>
<proteinExistence type="predicted"/>
<dbReference type="Gene3D" id="1.25.40.10">
    <property type="entry name" value="Tetratricopeptide repeat domain"/>
    <property type="match status" value="2"/>
</dbReference>
<gene>
    <name evidence="3" type="ORF">CRG98_028043</name>
</gene>
<feature type="repeat" description="PPR" evidence="2">
    <location>
        <begin position="280"/>
        <end position="309"/>
    </location>
</feature>
<sequence length="309" mass="34465">MGKVEVLLGEMTRKNVMRNGQTCTFPVEAFSKEGKISQAKHLFDALIPTGMEPDRITYNSLMDGDCLQGRVDDASNLFDLMAERDCPADVITYNILINGYGNVKRVDESIPRNARERFDSKCVLTYSTLVGGFCHMGNIQAAVWFLLERHLVGHRPDLQTQSSVSEATPGSKQMKNMLGLVFQNALLTGNNLLLRCQRSIKMMIEGIEADVVTYTSVVHALCNSGCWEEVEVLLGEMIRRNIMPNVQTCATLVDAFCKDGKISQAECIFAMIIRSGTEPDRITYNSLMDGYCLQGFVDDARNLFDLMAE</sequence>
<dbReference type="PROSITE" id="PS51375">
    <property type="entry name" value="PPR"/>
    <property type="match status" value="4"/>
</dbReference>
<dbReference type="Pfam" id="PF01535">
    <property type="entry name" value="PPR"/>
    <property type="match status" value="1"/>
</dbReference>
<comment type="caution">
    <text evidence="3">The sequence shown here is derived from an EMBL/GenBank/DDBJ whole genome shotgun (WGS) entry which is preliminary data.</text>
</comment>
<dbReference type="PANTHER" id="PTHR45613:SF207">
    <property type="entry name" value="OS08G0300700 PROTEIN"/>
    <property type="match status" value="1"/>
</dbReference>
<accession>A0A2I0J609</accession>
<dbReference type="PANTHER" id="PTHR45613">
    <property type="entry name" value="PENTATRICOPEPTIDE REPEAT-CONTAINING PROTEIN"/>
    <property type="match status" value="1"/>
</dbReference>
<feature type="repeat" description="PPR" evidence="2">
    <location>
        <begin position="210"/>
        <end position="244"/>
    </location>
</feature>
<dbReference type="EMBL" id="PGOL01002006">
    <property type="protein sequence ID" value="PKI51483.1"/>
    <property type="molecule type" value="Genomic_DNA"/>
</dbReference>
<evidence type="ECO:0000256" key="1">
    <source>
        <dbReference type="ARBA" id="ARBA00022737"/>
    </source>
</evidence>
<organism evidence="3 4">
    <name type="scientific">Punica granatum</name>
    <name type="common">Pomegranate</name>
    <dbReference type="NCBI Taxonomy" id="22663"/>
    <lineage>
        <taxon>Eukaryota</taxon>
        <taxon>Viridiplantae</taxon>
        <taxon>Streptophyta</taxon>
        <taxon>Embryophyta</taxon>
        <taxon>Tracheophyta</taxon>
        <taxon>Spermatophyta</taxon>
        <taxon>Magnoliopsida</taxon>
        <taxon>eudicotyledons</taxon>
        <taxon>Gunneridae</taxon>
        <taxon>Pentapetalae</taxon>
        <taxon>rosids</taxon>
        <taxon>malvids</taxon>
        <taxon>Myrtales</taxon>
        <taxon>Lythraceae</taxon>
        <taxon>Punica</taxon>
    </lineage>
</organism>
<dbReference type="Pfam" id="PF12854">
    <property type="entry name" value="PPR_1"/>
    <property type="match status" value="1"/>
</dbReference>
<protein>
    <recommendedName>
        <fullName evidence="5">Pentatricopeptide repeat-containing protein</fullName>
    </recommendedName>
</protein>
<dbReference type="AlphaFoldDB" id="A0A2I0J609"/>
<dbReference type="NCBIfam" id="TIGR00756">
    <property type="entry name" value="PPR"/>
    <property type="match status" value="4"/>
</dbReference>
<evidence type="ECO:0008006" key="5">
    <source>
        <dbReference type="Google" id="ProtNLM"/>
    </source>
</evidence>
<feature type="repeat" description="PPR" evidence="2">
    <location>
        <begin position="54"/>
        <end position="88"/>
    </location>
</feature>
<evidence type="ECO:0000313" key="3">
    <source>
        <dbReference type="EMBL" id="PKI51483.1"/>
    </source>
</evidence>
<name>A0A2I0J609_PUNGR</name>
<feature type="repeat" description="PPR" evidence="2">
    <location>
        <begin position="245"/>
        <end position="279"/>
    </location>
</feature>
<keyword evidence="4" id="KW-1185">Reference proteome</keyword>
<dbReference type="Pfam" id="PF13041">
    <property type="entry name" value="PPR_2"/>
    <property type="match status" value="2"/>
</dbReference>
<dbReference type="InterPro" id="IPR011990">
    <property type="entry name" value="TPR-like_helical_dom_sf"/>
</dbReference>
<evidence type="ECO:0000313" key="4">
    <source>
        <dbReference type="Proteomes" id="UP000233551"/>
    </source>
</evidence>